<evidence type="ECO:0000256" key="3">
    <source>
        <dbReference type="ARBA" id="ARBA00022989"/>
    </source>
</evidence>
<dbReference type="InterPro" id="IPR023277">
    <property type="entry name" value="Aquaporin_8"/>
</dbReference>
<gene>
    <name evidence="5" type="primary">Aqp8</name>
    <name evidence="5" type="ORF">PIPCHL_R04714</name>
</gene>
<dbReference type="PRINTS" id="PR02020">
    <property type="entry name" value="AQUAPORIN8"/>
</dbReference>
<evidence type="ECO:0000313" key="5">
    <source>
        <dbReference type="EMBL" id="NXK35537.1"/>
    </source>
</evidence>
<dbReference type="InterPro" id="IPR023271">
    <property type="entry name" value="Aquaporin-like"/>
</dbReference>
<dbReference type="GO" id="GO:0016020">
    <property type="term" value="C:membrane"/>
    <property type="evidence" value="ECO:0007669"/>
    <property type="project" value="UniProtKB-SubCell"/>
</dbReference>
<dbReference type="Gene3D" id="1.20.1080.10">
    <property type="entry name" value="Glycerol uptake facilitator protein"/>
    <property type="match status" value="1"/>
</dbReference>
<evidence type="ECO:0000313" key="6">
    <source>
        <dbReference type="Proteomes" id="UP000520962"/>
    </source>
</evidence>
<organism evidence="5 6">
    <name type="scientific">Piprites chloris</name>
    <name type="common">Wing-barred manakin</name>
    <dbReference type="NCBI Taxonomy" id="114369"/>
    <lineage>
        <taxon>Eukaryota</taxon>
        <taxon>Metazoa</taxon>
        <taxon>Chordata</taxon>
        <taxon>Craniata</taxon>
        <taxon>Vertebrata</taxon>
        <taxon>Euteleostomi</taxon>
        <taxon>Archelosauria</taxon>
        <taxon>Archosauria</taxon>
        <taxon>Dinosauria</taxon>
        <taxon>Saurischia</taxon>
        <taxon>Theropoda</taxon>
        <taxon>Coelurosauria</taxon>
        <taxon>Aves</taxon>
        <taxon>Neognathae</taxon>
        <taxon>Neoaves</taxon>
        <taxon>Telluraves</taxon>
        <taxon>Australaves</taxon>
        <taxon>Passeriformes</taxon>
        <taxon>Pipridae</taxon>
        <taxon>Piprites</taxon>
    </lineage>
</organism>
<evidence type="ECO:0000256" key="4">
    <source>
        <dbReference type="ARBA" id="ARBA00023136"/>
    </source>
</evidence>
<dbReference type="Proteomes" id="UP000520962">
    <property type="component" value="Unassembled WGS sequence"/>
</dbReference>
<comment type="subcellular location">
    <subcellularLocation>
        <location evidence="1">Membrane</location>
        <topology evidence="1">Multi-pass membrane protein</topology>
    </subcellularLocation>
</comment>
<feature type="non-terminal residue" evidence="5">
    <location>
        <position position="1"/>
    </location>
</feature>
<proteinExistence type="predicted"/>
<name>A0A7L0IUP3_PIPCL</name>
<reference evidence="5 6" key="1">
    <citation type="submission" date="2019-09" db="EMBL/GenBank/DDBJ databases">
        <title>Bird 10,000 Genomes (B10K) Project - Family phase.</title>
        <authorList>
            <person name="Zhang G."/>
        </authorList>
    </citation>
    <scope>NUCLEOTIDE SEQUENCE [LARGE SCALE GENOMIC DNA]</scope>
    <source>
        <strain evidence="5">B10K-DU-007-02</strain>
        <tissue evidence="5">Mixed tissue sample</tissue>
    </source>
</reference>
<protein>
    <submittedName>
        <fullName evidence="5">AQP8 protein</fullName>
    </submittedName>
</protein>
<feature type="non-terminal residue" evidence="5">
    <location>
        <position position="73"/>
    </location>
</feature>
<accession>A0A7L0IUP3</accession>
<keyword evidence="2" id="KW-0812">Transmembrane</keyword>
<evidence type="ECO:0000256" key="2">
    <source>
        <dbReference type="ARBA" id="ARBA00022692"/>
    </source>
</evidence>
<keyword evidence="4" id="KW-0472">Membrane</keyword>
<comment type="caution">
    <text evidence="5">The sequence shown here is derived from an EMBL/GenBank/DDBJ whole genome shotgun (WGS) entry which is preliminary data.</text>
</comment>
<keyword evidence="6" id="KW-1185">Reference proteome</keyword>
<keyword evidence="3" id="KW-1133">Transmembrane helix</keyword>
<evidence type="ECO:0000256" key="1">
    <source>
        <dbReference type="ARBA" id="ARBA00004141"/>
    </source>
</evidence>
<dbReference type="SUPFAM" id="SSF81338">
    <property type="entry name" value="Aquaporin-like"/>
    <property type="match status" value="1"/>
</dbReference>
<dbReference type="EMBL" id="VXAH01000138">
    <property type="protein sequence ID" value="NXK35537.1"/>
    <property type="molecule type" value="Genomic_DNA"/>
</dbReference>
<sequence>RELLDVEVKAKARRPPWFERHVQPCVAELLGSALFIFTGVLAVLEDAGGAGRLQPALAHGLALGTAVAVLGDI</sequence>
<dbReference type="AlphaFoldDB" id="A0A7L0IUP3"/>